<evidence type="ECO:0000259" key="1">
    <source>
        <dbReference type="PROSITE" id="PS51664"/>
    </source>
</evidence>
<dbReference type="PANTHER" id="PTHR37809">
    <property type="entry name" value="RIBOSOMAL PROTEIN S12 METHYLTHIOTRANSFERASE ACCESSORY FACTOR YCAO"/>
    <property type="match status" value="1"/>
</dbReference>
<feature type="domain" description="YcaO" evidence="1">
    <location>
        <begin position="205"/>
        <end position="568"/>
    </location>
</feature>
<evidence type="ECO:0000313" key="2">
    <source>
        <dbReference type="EMBL" id="MCH4812391.1"/>
    </source>
</evidence>
<accession>A0ABS9S8E7</accession>
<proteinExistence type="predicted"/>
<dbReference type="NCBIfam" id="TIGR03549">
    <property type="entry name" value="OsmC domain/YcaO domain-containing protein"/>
    <property type="match status" value="1"/>
</dbReference>
<dbReference type="PANTHER" id="PTHR37809:SF1">
    <property type="entry name" value="RIBOSOMAL PROTEIN S12 METHYLTHIOTRANSFERASE ACCESSORY FACTOR YCAO"/>
    <property type="match status" value="1"/>
</dbReference>
<dbReference type="InterPro" id="IPR015946">
    <property type="entry name" value="KH_dom-like_a/b"/>
</dbReference>
<dbReference type="InterPro" id="IPR003718">
    <property type="entry name" value="OsmC/Ohr_fam"/>
</dbReference>
<dbReference type="PROSITE" id="PS51664">
    <property type="entry name" value="YCAO"/>
    <property type="match status" value="1"/>
</dbReference>
<organism evidence="2 3">
    <name type="scientific">Vreelandella neptunia</name>
    <dbReference type="NCBI Taxonomy" id="115551"/>
    <lineage>
        <taxon>Bacteria</taxon>
        <taxon>Pseudomonadati</taxon>
        <taxon>Pseudomonadota</taxon>
        <taxon>Gammaproteobacteria</taxon>
        <taxon>Oceanospirillales</taxon>
        <taxon>Halomonadaceae</taxon>
        <taxon>Vreelandella</taxon>
    </lineage>
</organism>
<dbReference type="InterPro" id="IPR003776">
    <property type="entry name" value="YcaO-like_dom"/>
</dbReference>
<dbReference type="EMBL" id="JAKVTW010000010">
    <property type="protein sequence ID" value="MCH4812391.1"/>
    <property type="molecule type" value="Genomic_DNA"/>
</dbReference>
<dbReference type="Pfam" id="PF02566">
    <property type="entry name" value="OsmC"/>
    <property type="match status" value="1"/>
</dbReference>
<dbReference type="Pfam" id="PF18381">
    <property type="entry name" value="YcaO_C"/>
    <property type="match status" value="1"/>
</dbReference>
<dbReference type="Proteomes" id="UP001320609">
    <property type="component" value="Unassembled WGS sequence"/>
</dbReference>
<protein>
    <submittedName>
        <fullName evidence="2">OsmC domain/YcaO domain-containing protein</fullName>
    </submittedName>
</protein>
<dbReference type="Gene3D" id="3.30.300.20">
    <property type="match status" value="1"/>
</dbReference>
<dbReference type="InterPro" id="IPR036102">
    <property type="entry name" value="OsmC/Ohrsf"/>
</dbReference>
<dbReference type="NCBIfam" id="NF040716">
    <property type="entry name" value="YcaO_for_S12"/>
    <property type="match status" value="1"/>
</dbReference>
<reference evidence="2 3" key="1">
    <citation type="submission" date="2022-03" db="EMBL/GenBank/DDBJ databases">
        <title>Genomic signatures underlying metal tolerance in selected Arctic bacterial isolates.</title>
        <authorList>
            <person name="Thomas F.A."/>
            <person name="Venkatachalam S."/>
            <person name="Krishnan K.P."/>
        </authorList>
    </citation>
    <scope>NUCLEOTIDE SEQUENCE [LARGE SCALE GENOMIC DNA]</scope>
    <source>
        <strain evidence="2 3">HM116</strain>
    </source>
</reference>
<dbReference type="Pfam" id="PF02624">
    <property type="entry name" value="YcaO"/>
    <property type="match status" value="1"/>
</dbReference>
<dbReference type="InterPro" id="IPR041080">
    <property type="entry name" value="YcaO_C"/>
</dbReference>
<dbReference type="SUPFAM" id="SSF82784">
    <property type="entry name" value="OsmC-like"/>
    <property type="match status" value="1"/>
</dbReference>
<dbReference type="RefSeq" id="WP_240718726.1">
    <property type="nucleotide sequence ID" value="NZ_JAKVTW010000010.1"/>
</dbReference>
<evidence type="ECO:0000313" key="3">
    <source>
        <dbReference type="Proteomes" id="UP001320609"/>
    </source>
</evidence>
<keyword evidence="3" id="KW-1185">Reference proteome</keyword>
<dbReference type="InterPro" id="IPR019938">
    <property type="entry name" value="YcaO_dom_prot"/>
</dbReference>
<comment type="caution">
    <text evidence="2">The sequence shown here is derived from an EMBL/GenBank/DDBJ whole genome shotgun (WGS) entry which is preliminary data.</text>
</comment>
<gene>
    <name evidence="2" type="ORF">MLE19_13700</name>
</gene>
<dbReference type="NCBIfam" id="TIGR00702">
    <property type="entry name" value="YcaO-type kinase domain"/>
    <property type="match status" value="1"/>
</dbReference>
<sequence>MEIKVNYLDNLRLEAKFDDFTVISDQPIRYKGDGSAPGPFDYFLASSAMCAAYFVKVYCNARNIPTENIRLSQNNIVDPENRYKQIFKIQIELPEDISEKDREGMLRSIDRCTVKKVVQTGPEFQIEVVENIDEDAQALLMGTPEAGSTYIEGKDLPLEQTIANMSGILADLGMKIEIASWRNIVPHVWSLHIRDAAAPMCFTNGKGATKESALCSALGEFIERLSCNFFYNDQFFGEEIANSEFVHYPNEKWFKPGPNDELPAEILDEHCLAIYNPEGELCGSNLIDTNSGREDRGIVSLPYVRQSDGETVYFPSNLIENLFLSNGMSAGNTLVEAQVQCLSEIFERAVKREILEQEFTLPDVPQSVLAKYPSIVEGINALEAQGFPVLVKDASMGGQFPVMCVTLMNPRTGGVFASFGAHPSFEVALERSLTELLQGRSFEGLNDLPLPTFNSQTVAEPNNFVEHFIDSVGVVSWRFFSAKPDFEFSEWDFSGSNDEEAETLFGIFEELGAEVYMAVHEDLGAPVCRILVPGYSEVYPIEDLIWDNTNKALDYREDILNLHRLDDDQLTDLVERLEESQMDDHADIITLIGIEFDENTEWGQLTILELKLLVYLALQRHEEALDCVQMFLQYNDNTVERGLFYQAVNAVLEIVLDDELELEDYLYNFQRMFGEETMAAVVGSVNGEVRFHGLTPTNMQLEGLERHQRLIESYKKLHAARAAKASI</sequence>
<name>A0ABS9S8E7_9GAMM</name>
<dbReference type="Gene3D" id="3.30.160.660">
    <property type="match status" value="1"/>
</dbReference>